<accession>A0A6I5A5P3</accession>
<name>A0A6I5A5P3_9BACI</name>
<proteinExistence type="predicted"/>
<reference evidence="1 2" key="1">
    <citation type="submission" date="2019-11" db="EMBL/GenBank/DDBJ databases">
        <title>Genome sequences of 17 halophilic strains isolated from different environments.</title>
        <authorList>
            <person name="Furrow R.E."/>
        </authorList>
    </citation>
    <scope>NUCLEOTIDE SEQUENCE [LARGE SCALE GENOMIC DNA]</scope>
    <source>
        <strain evidence="1 2">22514_16_FS</strain>
    </source>
</reference>
<dbReference type="AlphaFoldDB" id="A0A6I5A5P3"/>
<sequence length="72" mass="8575">MEYQLYGKSGAYPCVVTIDPDNGRYMIRKEDTSGEVFNSKEELVKWIHDYWKIEQFVDPKAFTTMMDELEKE</sequence>
<dbReference type="EMBL" id="WMEQ01000019">
    <property type="protein sequence ID" value="MYL35578.1"/>
    <property type="molecule type" value="Genomic_DNA"/>
</dbReference>
<evidence type="ECO:0000313" key="2">
    <source>
        <dbReference type="Proteomes" id="UP000468638"/>
    </source>
</evidence>
<evidence type="ECO:0000313" key="1">
    <source>
        <dbReference type="EMBL" id="MYL35578.1"/>
    </source>
</evidence>
<comment type="caution">
    <text evidence="1">The sequence shown here is derived from an EMBL/GenBank/DDBJ whole genome shotgun (WGS) entry which is preliminary data.</text>
</comment>
<organism evidence="1 2">
    <name type="scientific">Pontibacillus yanchengensis</name>
    <dbReference type="NCBI Taxonomy" id="462910"/>
    <lineage>
        <taxon>Bacteria</taxon>
        <taxon>Bacillati</taxon>
        <taxon>Bacillota</taxon>
        <taxon>Bacilli</taxon>
        <taxon>Bacillales</taxon>
        <taxon>Bacillaceae</taxon>
        <taxon>Pontibacillus</taxon>
    </lineage>
</organism>
<gene>
    <name evidence="1" type="ORF">GLW05_18535</name>
</gene>
<protein>
    <recommendedName>
        <fullName evidence="3">Threonine dehydratase</fullName>
    </recommendedName>
</protein>
<evidence type="ECO:0008006" key="3">
    <source>
        <dbReference type="Google" id="ProtNLM"/>
    </source>
</evidence>
<dbReference type="Proteomes" id="UP000468638">
    <property type="component" value="Unassembled WGS sequence"/>
</dbReference>
<dbReference type="OrthoDB" id="2691866at2"/>